<proteinExistence type="predicted"/>
<evidence type="ECO:0000313" key="3">
    <source>
        <dbReference type="Proteomes" id="UP001374803"/>
    </source>
</evidence>
<name>A0ABZ2LH09_9BACT</name>
<accession>A0ABZ2LH09</accession>
<organism evidence="2 3">
    <name type="scientific">Pendulispora rubella</name>
    <dbReference type="NCBI Taxonomy" id="2741070"/>
    <lineage>
        <taxon>Bacteria</taxon>
        <taxon>Pseudomonadati</taxon>
        <taxon>Myxococcota</taxon>
        <taxon>Myxococcia</taxon>
        <taxon>Myxococcales</taxon>
        <taxon>Sorangiineae</taxon>
        <taxon>Pendulisporaceae</taxon>
        <taxon>Pendulispora</taxon>
    </lineage>
</organism>
<feature type="region of interest" description="Disordered" evidence="1">
    <location>
        <begin position="113"/>
        <end position="147"/>
    </location>
</feature>
<dbReference type="Proteomes" id="UP001374803">
    <property type="component" value="Chromosome"/>
</dbReference>
<dbReference type="RefSeq" id="WP_394838103.1">
    <property type="nucleotide sequence ID" value="NZ_CP089929.1"/>
</dbReference>
<protein>
    <submittedName>
        <fullName evidence="2">DUF4280 domain-containing protein</fullName>
    </submittedName>
</protein>
<dbReference type="InterPro" id="IPR025460">
    <property type="entry name" value="DUF4280"/>
</dbReference>
<evidence type="ECO:0000256" key="1">
    <source>
        <dbReference type="SAM" id="MobiDB-lite"/>
    </source>
</evidence>
<dbReference type="EMBL" id="CP089983">
    <property type="protein sequence ID" value="WXB08430.1"/>
    <property type="molecule type" value="Genomic_DNA"/>
</dbReference>
<gene>
    <name evidence="2" type="ORF">LVJ94_14435</name>
</gene>
<dbReference type="Pfam" id="PF14107">
    <property type="entry name" value="DUF4280"/>
    <property type="match status" value="1"/>
</dbReference>
<evidence type="ECO:0000313" key="2">
    <source>
        <dbReference type="EMBL" id="WXB08430.1"/>
    </source>
</evidence>
<keyword evidence="3" id="KW-1185">Reference proteome</keyword>
<sequence>MKLLVDGAQLQCTHGSKNSELAVPPTNVGLVGQATIATIADFAPVTNIAAFGTCSATGGACVPATSRWFGESAAFEINGVPALTEQSFCACTAGGTIRPVAAGQDLLEVTALGRGGTTAGGPDKSEASSNNPKEKKKPHERSPAAQPEIETFMYQLRLHDERHEPCAAVGYRLELESGEIIQGTTDGAGLIQQQLPKRRQSIRVVYAPRDPKFEIVRDVVVVPELTSGADYLAQLRNMGFDESDEHRTILSFQAAHPDLALTGALDEKTRTAIREMNDGQLKRGA</sequence>
<reference evidence="2" key="1">
    <citation type="submission" date="2021-12" db="EMBL/GenBank/DDBJ databases">
        <title>Discovery of the Pendulisporaceae a myxobacterial family with distinct sporulation behavior and unique specialized metabolism.</title>
        <authorList>
            <person name="Garcia R."/>
            <person name="Popoff A."/>
            <person name="Bader C.D."/>
            <person name="Loehr J."/>
            <person name="Walesch S."/>
            <person name="Walt C."/>
            <person name="Boldt J."/>
            <person name="Bunk B."/>
            <person name="Haeckl F.J.F.P.J."/>
            <person name="Gunesch A.P."/>
            <person name="Birkelbach J."/>
            <person name="Nuebel U."/>
            <person name="Pietschmann T."/>
            <person name="Bach T."/>
            <person name="Mueller R."/>
        </authorList>
    </citation>
    <scope>NUCLEOTIDE SEQUENCE</scope>
    <source>
        <strain evidence="2">MSr11367</strain>
    </source>
</reference>